<sequence>MPAPLTLFSLPCAGASAAMYLRWRRRLPSWVRVQPIELPGRGERLHETPEKTFDALAARLCDELAMNPSQRYALFGHSMGALLAYRVAHCLRARMRPLPVALLVSACAAPSQQDWKRYADKDSDASLIAELRKQDGTPEEVFGNPELLSMTLGLLGADYRICASFRYQKFPPLPLPIHIFSGRADEIDVSKLEAWRLESAANCSLDWFEGGHFFPRLHEEAFLSTLAQRLAGDAAQLSDVPHAALASS</sequence>
<organism evidence="3 4">
    <name type="scientific">Nitrosospira multiformis</name>
    <dbReference type="NCBI Taxonomy" id="1231"/>
    <lineage>
        <taxon>Bacteria</taxon>
        <taxon>Pseudomonadati</taxon>
        <taxon>Pseudomonadota</taxon>
        <taxon>Betaproteobacteria</taxon>
        <taxon>Nitrosomonadales</taxon>
        <taxon>Nitrosomonadaceae</taxon>
        <taxon>Nitrosospira</taxon>
    </lineage>
</organism>
<dbReference type="RefSeq" id="WP_074631801.1">
    <property type="nucleotide sequence ID" value="NZ_FNKY01000001.1"/>
</dbReference>
<keyword evidence="4" id="KW-1185">Reference proteome</keyword>
<dbReference type="Proteomes" id="UP000183471">
    <property type="component" value="Unassembled WGS sequence"/>
</dbReference>
<dbReference type="InterPro" id="IPR001031">
    <property type="entry name" value="Thioesterase"/>
</dbReference>
<evidence type="ECO:0000313" key="4">
    <source>
        <dbReference type="Proteomes" id="UP000183471"/>
    </source>
</evidence>
<dbReference type="Gene3D" id="3.40.50.1820">
    <property type="entry name" value="alpha/beta hydrolase"/>
    <property type="match status" value="1"/>
</dbReference>
<feature type="domain" description="Thioesterase" evidence="2">
    <location>
        <begin position="6"/>
        <end position="227"/>
    </location>
</feature>
<dbReference type="InterPro" id="IPR012223">
    <property type="entry name" value="TEII"/>
</dbReference>
<reference evidence="3 4" key="1">
    <citation type="submission" date="2016-10" db="EMBL/GenBank/DDBJ databases">
        <authorList>
            <person name="Varghese N."/>
            <person name="Submissions S."/>
        </authorList>
    </citation>
    <scope>NUCLEOTIDE SEQUENCE [LARGE SCALE GENOMIC DNA]</scope>
    <source>
        <strain evidence="3 4">Nl1</strain>
    </source>
</reference>
<comment type="caution">
    <text evidence="3">The sequence shown here is derived from an EMBL/GenBank/DDBJ whole genome shotgun (WGS) entry which is preliminary data.</text>
</comment>
<dbReference type="PANTHER" id="PTHR11487:SF0">
    <property type="entry name" value="S-ACYL FATTY ACID SYNTHASE THIOESTERASE, MEDIUM CHAIN"/>
    <property type="match status" value="1"/>
</dbReference>
<dbReference type="PANTHER" id="PTHR11487">
    <property type="entry name" value="THIOESTERASE"/>
    <property type="match status" value="1"/>
</dbReference>
<dbReference type="InterPro" id="IPR029058">
    <property type="entry name" value="AB_hydrolase_fold"/>
</dbReference>
<evidence type="ECO:0000259" key="2">
    <source>
        <dbReference type="Pfam" id="PF00975"/>
    </source>
</evidence>
<protein>
    <submittedName>
        <fullName evidence="3">Surfactin synthase thioesterase subunit</fullName>
    </submittedName>
</protein>
<evidence type="ECO:0000256" key="1">
    <source>
        <dbReference type="ARBA" id="ARBA00007169"/>
    </source>
</evidence>
<gene>
    <name evidence="3" type="ORF">SAMN05216402_1546</name>
</gene>
<dbReference type="Pfam" id="PF00975">
    <property type="entry name" value="Thioesterase"/>
    <property type="match status" value="1"/>
</dbReference>
<accession>A0ABY0TCA9</accession>
<comment type="similarity">
    <text evidence="1">Belongs to the thioesterase family.</text>
</comment>
<dbReference type="EMBL" id="FNKY01000001">
    <property type="protein sequence ID" value="SDQ61242.1"/>
    <property type="molecule type" value="Genomic_DNA"/>
</dbReference>
<name>A0ABY0TCA9_9PROT</name>
<dbReference type="SUPFAM" id="SSF53474">
    <property type="entry name" value="alpha/beta-Hydrolases"/>
    <property type="match status" value="1"/>
</dbReference>
<evidence type="ECO:0000313" key="3">
    <source>
        <dbReference type="EMBL" id="SDQ61242.1"/>
    </source>
</evidence>
<proteinExistence type="inferred from homology"/>